<evidence type="ECO:0000256" key="1">
    <source>
        <dbReference type="SAM" id="MobiDB-lite"/>
    </source>
</evidence>
<evidence type="ECO:0008006" key="4">
    <source>
        <dbReference type="Google" id="ProtNLM"/>
    </source>
</evidence>
<proteinExistence type="predicted"/>
<sequence length="542" mass="61347">MAATEALEQTIANSLRASLNELTGIWDYVGYDDTERTDHTRCITAKLQSALNEIIADENSARLKMEHDIECKRREVADLCQQLRIPSYLPERGLTSSGLMKALKNKSDELATLKQNRFEQYARMRSRALRLSHLLNESSDVGEKRIAAFPPLQTQVQSEGDKPDHALTPDRIPEEREISALKEICDRLDSRYGPLAAQHATLRADIGRVASDIQYQPQNDREAELLKAIGLSDLCTHPAADSTPGVVRKLSEAGHPKTKNDVNNKPDGALSSEPYEPVVDDEILKWLTDWRLRIVKEKARLVGTCDELRAYLATMWHRLDKPELEQTAFLEQHSGYRPDTLDALQEEVDRCQQMKWEKLDTYLARLTDEATRLARVCCLDESIVQLPPNQDAGDPEVVANHLETVLEQLNHTYSLYRPIYEAIAVYEDSWQNLMDVEMRLKDPAIFSNRGGILLKTEKEKKRIMKDVQHAEQDALSAIEQYELRTKTQFLLSNGKSFKDYINARWASTKSSREASRARRSVAPLTNSRPSSTALSGPPGAPT</sequence>
<feature type="region of interest" description="Disordered" evidence="1">
    <location>
        <begin position="510"/>
        <end position="542"/>
    </location>
</feature>
<evidence type="ECO:0000313" key="2">
    <source>
        <dbReference type="EMBL" id="CAL5132516.1"/>
    </source>
</evidence>
<dbReference type="GO" id="GO:0051256">
    <property type="term" value="P:mitotic spindle midzone assembly"/>
    <property type="evidence" value="ECO:0007669"/>
    <property type="project" value="TreeGrafter"/>
</dbReference>
<comment type="caution">
    <text evidence="2">The sequence shown here is derived from an EMBL/GenBank/DDBJ whole genome shotgun (WGS) entry which is preliminary data.</text>
</comment>
<accession>A0AAV2T6J6</accession>
<dbReference type="GO" id="GO:1990023">
    <property type="term" value="C:mitotic spindle midzone"/>
    <property type="evidence" value="ECO:0007669"/>
    <property type="project" value="TreeGrafter"/>
</dbReference>
<gene>
    <name evidence="2" type="ORF">CDAUBV1_LOCUS5365</name>
</gene>
<dbReference type="PANTHER" id="PTHR19321">
    <property type="entry name" value="PROTEIN REGULATOR OF CYTOKINESIS 1 PRC1-RELATED"/>
    <property type="match status" value="1"/>
</dbReference>
<feature type="region of interest" description="Disordered" evidence="1">
    <location>
        <begin position="242"/>
        <end position="273"/>
    </location>
</feature>
<organism evidence="2 3">
    <name type="scientific">Calicophoron daubneyi</name>
    <name type="common">Rumen fluke</name>
    <name type="synonym">Paramphistomum daubneyi</name>
    <dbReference type="NCBI Taxonomy" id="300641"/>
    <lineage>
        <taxon>Eukaryota</taxon>
        <taxon>Metazoa</taxon>
        <taxon>Spiralia</taxon>
        <taxon>Lophotrochozoa</taxon>
        <taxon>Platyhelminthes</taxon>
        <taxon>Trematoda</taxon>
        <taxon>Digenea</taxon>
        <taxon>Plagiorchiida</taxon>
        <taxon>Pronocephalata</taxon>
        <taxon>Paramphistomoidea</taxon>
        <taxon>Paramphistomidae</taxon>
        <taxon>Calicophoron</taxon>
    </lineage>
</organism>
<dbReference type="Pfam" id="PF03999">
    <property type="entry name" value="MAP65_ASE1"/>
    <property type="match status" value="1"/>
</dbReference>
<protein>
    <recommendedName>
        <fullName evidence="4">Protein regulator of cytokinesis 1</fullName>
    </recommendedName>
</protein>
<feature type="compositionally biased region" description="Polar residues" evidence="1">
    <location>
        <begin position="523"/>
        <end position="534"/>
    </location>
</feature>
<name>A0AAV2T6J6_CALDB</name>
<dbReference type="AlphaFoldDB" id="A0AAV2T6J6"/>
<dbReference type="EMBL" id="CAXLJL010000126">
    <property type="protein sequence ID" value="CAL5132516.1"/>
    <property type="molecule type" value="Genomic_DNA"/>
</dbReference>
<evidence type="ECO:0000313" key="3">
    <source>
        <dbReference type="Proteomes" id="UP001497525"/>
    </source>
</evidence>
<dbReference type="PANTHER" id="PTHR19321:SF41">
    <property type="entry name" value="FASCETTO-RELATED"/>
    <property type="match status" value="1"/>
</dbReference>
<dbReference type="Proteomes" id="UP001497525">
    <property type="component" value="Unassembled WGS sequence"/>
</dbReference>
<reference evidence="2" key="1">
    <citation type="submission" date="2024-06" db="EMBL/GenBank/DDBJ databases">
        <authorList>
            <person name="Liu X."/>
            <person name="Lenzi L."/>
            <person name="Haldenby T S."/>
            <person name="Uol C."/>
        </authorList>
    </citation>
    <scope>NUCLEOTIDE SEQUENCE</scope>
</reference>
<dbReference type="InterPro" id="IPR007145">
    <property type="entry name" value="MAP65_Ase1_PRC1"/>
</dbReference>
<dbReference type="GO" id="GO:0005737">
    <property type="term" value="C:cytoplasm"/>
    <property type="evidence" value="ECO:0007669"/>
    <property type="project" value="TreeGrafter"/>
</dbReference>
<dbReference type="Gene3D" id="1.20.58.1520">
    <property type="match status" value="1"/>
</dbReference>
<dbReference type="GO" id="GO:0008017">
    <property type="term" value="F:microtubule binding"/>
    <property type="evidence" value="ECO:0007669"/>
    <property type="project" value="InterPro"/>
</dbReference>
<feature type="compositionally biased region" description="Basic and acidic residues" evidence="1">
    <location>
        <begin position="249"/>
        <end position="264"/>
    </location>
</feature>